<organism evidence="9 10">
    <name type="scientific">Ciona savignyi</name>
    <name type="common">Pacific transparent sea squirt</name>
    <dbReference type="NCBI Taxonomy" id="51511"/>
    <lineage>
        <taxon>Eukaryota</taxon>
        <taxon>Metazoa</taxon>
        <taxon>Chordata</taxon>
        <taxon>Tunicata</taxon>
        <taxon>Ascidiacea</taxon>
        <taxon>Phlebobranchia</taxon>
        <taxon>Cionidae</taxon>
        <taxon>Ciona</taxon>
    </lineage>
</organism>
<dbReference type="InterPro" id="IPR002889">
    <property type="entry name" value="WSC_carb-bd"/>
</dbReference>
<evidence type="ECO:0008006" key="11">
    <source>
        <dbReference type="Google" id="ProtNLM"/>
    </source>
</evidence>
<keyword evidence="1 6" id="KW-0245">EGF-like domain</keyword>
<dbReference type="PROSITE" id="PS51212">
    <property type="entry name" value="WSC"/>
    <property type="match status" value="1"/>
</dbReference>
<dbReference type="InterPro" id="IPR009017">
    <property type="entry name" value="GFP"/>
</dbReference>
<dbReference type="Gene3D" id="2.10.25.10">
    <property type="entry name" value="Laminin"/>
    <property type="match status" value="1"/>
</dbReference>
<keyword evidence="2" id="KW-0732">Signal</keyword>
<dbReference type="CDD" id="cd00054">
    <property type="entry name" value="EGF_CA"/>
    <property type="match status" value="1"/>
</dbReference>
<sequence length="171" mass="18153">MLPGCYVNIGAFLLSSPNMTVDKCIKACQDGPGTPFASLSFQECRCLSAEPSSTVVPCNMRCQDGRLCGSSDGATVYRTGSGHSCSCKSGFTGNGYNCTDIDECTVSPSICSGVSNSMCVNTPGSYSCDCTTGFFKIGSRCLNYTVVVPCDSSETNIAQNRKEYWFQNCEG</sequence>
<comment type="caution">
    <text evidence="6">Lacks conserved residue(s) required for the propagation of feature annotation.</text>
</comment>
<dbReference type="GO" id="GO:0005509">
    <property type="term" value="F:calcium ion binding"/>
    <property type="evidence" value="ECO:0007669"/>
    <property type="project" value="InterPro"/>
</dbReference>
<dbReference type="SUPFAM" id="SSF57196">
    <property type="entry name" value="EGF/Laminin"/>
    <property type="match status" value="1"/>
</dbReference>
<dbReference type="eggNOG" id="KOG1217">
    <property type="taxonomic scope" value="Eukaryota"/>
</dbReference>
<protein>
    <recommendedName>
        <fullName evidence="11">EGF-like domain-containing protein</fullName>
    </recommendedName>
</protein>
<accession>H2Y497</accession>
<feature type="disulfide bond" evidence="6">
    <location>
        <begin position="111"/>
        <end position="128"/>
    </location>
</feature>
<keyword evidence="10" id="KW-1185">Reference proteome</keyword>
<reference evidence="10" key="1">
    <citation type="submission" date="2003-08" db="EMBL/GenBank/DDBJ databases">
        <authorList>
            <person name="Birren B."/>
            <person name="Nusbaum C."/>
            <person name="Abebe A."/>
            <person name="Abouelleil A."/>
            <person name="Adekoya E."/>
            <person name="Ait-zahra M."/>
            <person name="Allen N."/>
            <person name="Allen T."/>
            <person name="An P."/>
            <person name="Anderson M."/>
            <person name="Anderson S."/>
            <person name="Arachchi H."/>
            <person name="Armbruster J."/>
            <person name="Bachantsang P."/>
            <person name="Baldwin J."/>
            <person name="Barry A."/>
            <person name="Bayul T."/>
            <person name="Blitshsteyn B."/>
            <person name="Bloom T."/>
            <person name="Blye J."/>
            <person name="Boguslavskiy L."/>
            <person name="Borowsky M."/>
            <person name="Boukhgalter B."/>
            <person name="Brunache A."/>
            <person name="Butler J."/>
            <person name="Calixte N."/>
            <person name="Calvo S."/>
            <person name="Camarata J."/>
            <person name="Campo K."/>
            <person name="Chang J."/>
            <person name="Cheshatsang Y."/>
            <person name="Citroen M."/>
            <person name="Collymore A."/>
            <person name="Considine T."/>
            <person name="Cook A."/>
            <person name="Cooke P."/>
            <person name="Corum B."/>
            <person name="Cuomo C."/>
            <person name="David R."/>
            <person name="Dawoe T."/>
            <person name="Degray S."/>
            <person name="Dodge S."/>
            <person name="Dooley K."/>
            <person name="Dorje P."/>
            <person name="Dorjee K."/>
            <person name="Dorris L."/>
            <person name="Duffey N."/>
            <person name="Dupes A."/>
            <person name="Elkins T."/>
            <person name="Engels R."/>
            <person name="Erickson J."/>
            <person name="Farina A."/>
            <person name="Faro S."/>
            <person name="Ferreira P."/>
            <person name="Fischer H."/>
            <person name="Fitzgerald M."/>
            <person name="Foley K."/>
            <person name="Gage D."/>
            <person name="Galagan J."/>
            <person name="Gearin G."/>
            <person name="Gnerre S."/>
            <person name="Gnirke A."/>
            <person name="Goyette A."/>
            <person name="Graham J."/>
            <person name="Grandbois E."/>
            <person name="Gyaltsen K."/>
            <person name="Hafez N."/>
            <person name="Hagopian D."/>
            <person name="Hagos B."/>
            <person name="Hall J."/>
            <person name="Hatcher B."/>
            <person name="Heller A."/>
            <person name="Higgins H."/>
            <person name="Honan T."/>
            <person name="Horn A."/>
            <person name="Houde N."/>
            <person name="Hughes L."/>
            <person name="Hulme W."/>
            <person name="Husby E."/>
            <person name="Iliev I."/>
            <person name="Jaffe D."/>
            <person name="Jones C."/>
            <person name="Kamal M."/>
            <person name="Kamat A."/>
            <person name="Kamvysselis M."/>
            <person name="Karlsson E."/>
            <person name="Kells C."/>
            <person name="Kieu A."/>
            <person name="Kisner P."/>
            <person name="Kodira C."/>
            <person name="Kulbokas E."/>
            <person name="Labutti K."/>
            <person name="Lama D."/>
            <person name="Landers T."/>
            <person name="Leger J."/>
            <person name="Levine S."/>
            <person name="Lewis D."/>
            <person name="Lewis T."/>
            <person name="Lindblad-toh K."/>
            <person name="Liu X."/>
            <person name="Lokyitsang T."/>
            <person name="Lokyitsang Y."/>
            <person name="Lucien O."/>
            <person name="Lui A."/>
            <person name="Ma L.J."/>
            <person name="Mabbitt R."/>
            <person name="Macdonald J."/>
            <person name="Maclean C."/>
            <person name="Major J."/>
            <person name="Manning J."/>
            <person name="Marabella R."/>
            <person name="Maru K."/>
            <person name="Matthews C."/>
            <person name="Mauceli E."/>
            <person name="Mccarthy M."/>
            <person name="Mcdonough S."/>
            <person name="Mcghee T."/>
            <person name="Meldrim J."/>
            <person name="Meneus L."/>
            <person name="Mesirov J."/>
            <person name="Mihalev A."/>
            <person name="Mihova T."/>
            <person name="Mikkelsen T."/>
            <person name="Mlenga V."/>
            <person name="Moru K."/>
            <person name="Mozes J."/>
            <person name="Mulrain L."/>
            <person name="Munson G."/>
            <person name="Naylor J."/>
            <person name="Newes C."/>
            <person name="Nguyen C."/>
            <person name="Nguyen N."/>
            <person name="Nguyen T."/>
            <person name="Nicol R."/>
            <person name="Nielsen C."/>
            <person name="Nizzari M."/>
            <person name="Norbu C."/>
            <person name="Norbu N."/>
            <person name="O'donnell P."/>
            <person name="Okoawo O."/>
            <person name="O'leary S."/>
            <person name="Omotosho B."/>
            <person name="O'neill K."/>
            <person name="Osman S."/>
            <person name="Parker S."/>
            <person name="Perrin D."/>
            <person name="Phunkhang P."/>
            <person name="Piqani B."/>
            <person name="Purcell S."/>
            <person name="Rachupka T."/>
            <person name="Ramasamy U."/>
            <person name="Rameau R."/>
            <person name="Ray V."/>
            <person name="Raymond C."/>
            <person name="Retta R."/>
            <person name="Richardson S."/>
            <person name="Rise C."/>
            <person name="Rodriguez J."/>
            <person name="Rogers J."/>
            <person name="Rogov P."/>
            <person name="Rutman M."/>
            <person name="Schupbach R."/>
            <person name="Seaman C."/>
            <person name="Settipalli S."/>
            <person name="Sharpe T."/>
            <person name="Sheridan J."/>
            <person name="Sherpa N."/>
            <person name="Shi J."/>
            <person name="Smirnov S."/>
            <person name="Smith C."/>
            <person name="Sougnez C."/>
            <person name="Spencer B."/>
            <person name="Stalker J."/>
            <person name="Stange-thomann N."/>
            <person name="Stavropoulos S."/>
            <person name="Stetson K."/>
            <person name="Stone C."/>
            <person name="Stone S."/>
            <person name="Stubbs M."/>
            <person name="Talamas J."/>
            <person name="Tchuinga P."/>
            <person name="Tenzing P."/>
            <person name="Tesfaye S."/>
            <person name="Theodore J."/>
            <person name="Thoulutsang Y."/>
            <person name="Topham K."/>
            <person name="Towey S."/>
            <person name="Tsamla T."/>
            <person name="Tsomo N."/>
            <person name="Vallee D."/>
            <person name="Vassiliev H."/>
            <person name="Venkataraman V."/>
            <person name="Vinson J."/>
            <person name="Vo A."/>
            <person name="Wade C."/>
            <person name="Wang S."/>
            <person name="Wangchuk T."/>
            <person name="Wangdi T."/>
            <person name="Whittaker C."/>
            <person name="Wilkinson J."/>
            <person name="Wu Y."/>
            <person name="Wyman D."/>
            <person name="Yadav S."/>
            <person name="Yang S."/>
            <person name="Yang X."/>
            <person name="Yeager S."/>
            <person name="Yee E."/>
            <person name="Young G."/>
            <person name="Zainoun J."/>
            <person name="Zembeck L."/>
            <person name="Zimmer A."/>
            <person name="Zody M."/>
            <person name="Lander E."/>
        </authorList>
    </citation>
    <scope>NUCLEOTIDE SEQUENCE [LARGE SCALE GENOMIC DNA]</scope>
</reference>
<keyword evidence="5" id="KW-0325">Glycoprotein</keyword>
<dbReference type="InterPro" id="IPR049883">
    <property type="entry name" value="NOTCH1_EGF-like"/>
</dbReference>
<dbReference type="PROSITE" id="PS00010">
    <property type="entry name" value="ASX_HYDROXYL"/>
    <property type="match status" value="1"/>
</dbReference>
<dbReference type="InterPro" id="IPR000742">
    <property type="entry name" value="EGF"/>
</dbReference>
<name>H2Y497_CIOSA</name>
<dbReference type="InterPro" id="IPR009030">
    <property type="entry name" value="Growth_fac_rcpt_cys_sf"/>
</dbReference>
<dbReference type="Proteomes" id="UP000007875">
    <property type="component" value="Unassembled WGS sequence"/>
</dbReference>
<dbReference type="HOGENOM" id="CLU_1566403_0_0_1"/>
<dbReference type="AlphaFoldDB" id="H2Y497"/>
<dbReference type="PROSITE" id="PS01187">
    <property type="entry name" value="EGF_CA"/>
    <property type="match status" value="1"/>
</dbReference>
<evidence type="ECO:0000259" key="8">
    <source>
        <dbReference type="PROSITE" id="PS51212"/>
    </source>
</evidence>
<evidence type="ECO:0000313" key="9">
    <source>
        <dbReference type="Ensembl" id="ENSCSAVP00000000145.1"/>
    </source>
</evidence>
<dbReference type="InterPro" id="IPR001881">
    <property type="entry name" value="EGF-like_Ca-bd_dom"/>
</dbReference>
<evidence type="ECO:0000256" key="6">
    <source>
        <dbReference type="PROSITE-ProRule" id="PRU00076"/>
    </source>
</evidence>
<evidence type="ECO:0000256" key="3">
    <source>
        <dbReference type="ARBA" id="ARBA00022737"/>
    </source>
</evidence>
<evidence type="ECO:0000256" key="5">
    <source>
        <dbReference type="ARBA" id="ARBA00023180"/>
    </source>
</evidence>
<dbReference type="STRING" id="51511.ENSCSAVP00000000145"/>
<dbReference type="SUPFAM" id="SSF57184">
    <property type="entry name" value="Growth factor receptor domain"/>
    <property type="match status" value="1"/>
</dbReference>
<dbReference type="GO" id="GO:0005615">
    <property type="term" value="C:extracellular space"/>
    <property type="evidence" value="ECO:0007669"/>
    <property type="project" value="TreeGrafter"/>
</dbReference>
<feature type="domain" description="WSC" evidence="8">
    <location>
        <begin position="1"/>
        <end position="80"/>
    </location>
</feature>
<keyword evidence="3" id="KW-0677">Repeat</keyword>
<feature type="domain" description="EGF-like" evidence="7">
    <location>
        <begin position="100"/>
        <end position="142"/>
    </location>
</feature>
<dbReference type="PROSITE" id="PS01186">
    <property type="entry name" value="EGF_2"/>
    <property type="match status" value="2"/>
</dbReference>
<reference evidence="9" key="2">
    <citation type="submission" date="2025-08" db="UniProtKB">
        <authorList>
            <consortium name="Ensembl"/>
        </authorList>
    </citation>
    <scope>IDENTIFICATION</scope>
</reference>
<dbReference type="SMART" id="SM00181">
    <property type="entry name" value="EGF"/>
    <property type="match status" value="2"/>
</dbReference>
<keyword evidence="4 6" id="KW-1015">Disulfide bond</keyword>
<reference evidence="9" key="3">
    <citation type="submission" date="2025-09" db="UniProtKB">
        <authorList>
            <consortium name="Ensembl"/>
        </authorList>
    </citation>
    <scope>IDENTIFICATION</scope>
</reference>
<evidence type="ECO:0000256" key="2">
    <source>
        <dbReference type="ARBA" id="ARBA00022729"/>
    </source>
</evidence>
<dbReference type="PROSITE" id="PS50026">
    <property type="entry name" value="EGF_3"/>
    <property type="match status" value="1"/>
</dbReference>
<dbReference type="InterPro" id="IPR018097">
    <property type="entry name" value="EGF_Ca-bd_CS"/>
</dbReference>
<dbReference type="PANTHER" id="PTHR24042">
    <property type="entry name" value="NEL HOMOLOG"/>
    <property type="match status" value="1"/>
</dbReference>
<dbReference type="FunFam" id="2.10.25.10:FF:000038">
    <property type="entry name" value="Fibrillin 2"/>
    <property type="match status" value="1"/>
</dbReference>
<dbReference type="Gene3D" id="2.40.155.10">
    <property type="entry name" value="Green fluorescent protein"/>
    <property type="match status" value="1"/>
</dbReference>
<dbReference type="Ensembl" id="ENSCSAVT00000000146.1">
    <property type="protein sequence ID" value="ENSCSAVP00000000145.1"/>
    <property type="gene ID" value="ENSCSAVG00000000077.1"/>
</dbReference>
<dbReference type="PANTHER" id="PTHR24042:SF5">
    <property type="entry name" value="EGF-LIKE CALCIUM-BINDING DOMAIN-CONTAINING PROTEIN"/>
    <property type="match status" value="1"/>
</dbReference>
<dbReference type="Pfam" id="PF07645">
    <property type="entry name" value="EGF_CA"/>
    <property type="match status" value="1"/>
</dbReference>
<evidence type="ECO:0000259" key="7">
    <source>
        <dbReference type="PROSITE" id="PS50026"/>
    </source>
</evidence>
<evidence type="ECO:0000313" key="10">
    <source>
        <dbReference type="Proteomes" id="UP000007875"/>
    </source>
</evidence>
<dbReference type="InterPro" id="IPR051586">
    <property type="entry name" value="PKC-binding_NELL"/>
</dbReference>
<dbReference type="GO" id="GO:0008201">
    <property type="term" value="F:heparin binding"/>
    <property type="evidence" value="ECO:0007669"/>
    <property type="project" value="TreeGrafter"/>
</dbReference>
<dbReference type="InterPro" id="IPR000152">
    <property type="entry name" value="EGF-type_Asp/Asn_hydroxyl_site"/>
</dbReference>
<evidence type="ECO:0000256" key="4">
    <source>
        <dbReference type="ARBA" id="ARBA00023157"/>
    </source>
</evidence>
<dbReference type="InParanoid" id="H2Y497"/>
<proteinExistence type="predicted"/>
<evidence type="ECO:0000256" key="1">
    <source>
        <dbReference type="ARBA" id="ARBA00022536"/>
    </source>
</evidence>
<dbReference type="SMART" id="SM00179">
    <property type="entry name" value="EGF_CA"/>
    <property type="match status" value="1"/>
</dbReference>